<gene>
    <name evidence="2" type="ORF">IAC61_00870</name>
</gene>
<name>A0A9D9GVF5_9FIRM</name>
<dbReference type="AlphaFoldDB" id="A0A9D9GVF5"/>
<evidence type="ECO:0000313" key="3">
    <source>
        <dbReference type="Proteomes" id="UP000823634"/>
    </source>
</evidence>
<protein>
    <submittedName>
        <fullName evidence="2">Uncharacterized protein</fullName>
    </submittedName>
</protein>
<evidence type="ECO:0000313" key="2">
    <source>
        <dbReference type="EMBL" id="MBO8425857.1"/>
    </source>
</evidence>
<evidence type="ECO:0000256" key="1">
    <source>
        <dbReference type="SAM" id="MobiDB-lite"/>
    </source>
</evidence>
<reference evidence="2" key="2">
    <citation type="journal article" date="2021" name="PeerJ">
        <title>Extensive microbial diversity within the chicken gut microbiome revealed by metagenomics and culture.</title>
        <authorList>
            <person name="Gilroy R."/>
            <person name="Ravi A."/>
            <person name="Getino M."/>
            <person name="Pursley I."/>
            <person name="Horton D.L."/>
            <person name="Alikhan N.F."/>
            <person name="Baker D."/>
            <person name="Gharbi K."/>
            <person name="Hall N."/>
            <person name="Watson M."/>
            <person name="Adriaenssens E.M."/>
            <person name="Foster-Nyarko E."/>
            <person name="Jarju S."/>
            <person name="Secka A."/>
            <person name="Antonio M."/>
            <person name="Oren A."/>
            <person name="Chaudhuri R.R."/>
            <person name="La Ragione R."/>
            <person name="Hildebrand F."/>
            <person name="Pallen M.J."/>
        </authorList>
    </citation>
    <scope>NUCLEOTIDE SEQUENCE</scope>
    <source>
        <strain evidence="2">17113</strain>
    </source>
</reference>
<comment type="caution">
    <text evidence="2">The sequence shown here is derived from an EMBL/GenBank/DDBJ whole genome shotgun (WGS) entry which is preliminary data.</text>
</comment>
<proteinExistence type="predicted"/>
<feature type="compositionally biased region" description="Acidic residues" evidence="1">
    <location>
        <begin position="129"/>
        <end position="144"/>
    </location>
</feature>
<reference evidence="2" key="1">
    <citation type="submission" date="2020-10" db="EMBL/GenBank/DDBJ databases">
        <authorList>
            <person name="Gilroy R."/>
        </authorList>
    </citation>
    <scope>NUCLEOTIDE SEQUENCE</scope>
    <source>
        <strain evidence="2">17113</strain>
    </source>
</reference>
<dbReference type="Proteomes" id="UP000823634">
    <property type="component" value="Unassembled WGS sequence"/>
</dbReference>
<organism evidence="2 3">
    <name type="scientific">Candidatus Alloenteromonas pullistercoris</name>
    <dbReference type="NCBI Taxonomy" id="2840785"/>
    <lineage>
        <taxon>Bacteria</taxon>
        <taxon>Bacillati</taxon>
        <taxon>Bacillota</taxon>
        <taxon>Bacillota incertae sedis</taxon>
        <taxon>Candidatus Alloenteromonas</taxon>
    </lineage>
</organism>
<accession>A0A9D9GVF5</accession>
<sequence>MITISILGLDQFVVGHYSKDHTPKIAGLYGVPEDAVNFYAPNSMVFHSGAEQTSWNTIVVVKAPNTEKAREEAVADYIMDTLSLFSIHVVVEFEYYEPGSHYERINPQYPRYLSGDNIKEADVSFTYGEEEGEGEDAEEVEDNDAPNPADRADLDPNDPNQIFLGNAFEGFEEALKKKEGK</sequence>
<feature type="region of interest" description="Disordered" evidence="1">
    <location>
        <begin position="129"/>
        <end position="163"/>
    </location>
</feature>
<dbReference type="EMBL" id="JADINA010000007">
    <property type="protein sequence ID" value="MBO8425857.1"/>
    <property type="molecule type" value="Genomic_DNA"/>
</dbReference>